<feature type="signal peptide" evidence="2">
    <location>
        <begin position="1"/>
        <end position="22"/>
    </location>
</feature>
<sequence length="204" mass="21645">MMTVSSALIGLLLYGFKNPGHATKKALKPPHAHGFRAHAICPGSRTLPNGSAAVHSRSNQAPAAPRVSGTKTLPRLGVQNLASSHSPATAPQRGLTNGIHLRAAGSSVRCLQVCHRLLSNRSTRPVLRARPRNCLFRDKWNRRAVPAGSLENRWWLGRLVSVTSQGAGRGEEQDGEGGAGGFIGVVLEAFVFLLFAEGGQAHKG</sequence>
<feature type="region of interest" description="Disordered" evidence="1">
    <location>
        <begin position="46"/>
        <end position="69"/>
    </location>
</feature>
<keyword evidence="4" id="KW-1185">Reference proteome</keyword>
<gene>
    <name evidence="3" type="ORF">BU23DRAFT_165961</name>
</gene>
<evidence type="ECO:0000256" key="1">
    <source>
        <dbReference type="SAM" id="MobiDB-lite"/>
    </source>
</evidence>
<feature type="chain" id="PRO_5025578515" evidence="2">
    <location>
        <begin position="23"/>
        <end position="204"/>
    </location>
</feature>
<proteinExistence type="predicted"/>
<dbReference type="AlphaFoldDB" id="A0A6A5V731"/>
<dbReference type="Proteomes" id="UP000800036">
    <property type="component" value="Unassembled WGS sequence"/>
</dbReference>
<accession>A0A6A5V731</accession>
<protein>
    <submittedName>
        <fullName evidence="3">Uncharacterized protein</fullName>
    </submittedName>
</protein>
<evidence type="ECO:0000313" key="4">
    <source>
        <dbReference type="Proteomes" id="UP000800036"/>
    </source>
</evidence>
<name>A0A6A5V731_9PLEO</name>
<evidence type="ECO:0000256" key="2">
    <source>
        <dbReference type="SAM" id="SignalP"/>
    </source>
</evidence>
<evidence type="ECO:0000313" key="3">
    <source>
        <dbReference type="EMBL" id="KAF1972099.1"/>
    </source>
</evidence>
<dbReference type="EMBL" id="ML976689">
    <property type="protein sequence ID" value="KAF1972099.1"/>
    <property type="molecule type" value="Genomic_DNA"/>
</dbReference>
<reference evidence="3" key="1">
    <citation type="journal article" date="2020" name="Stud. Mycol.">
        <title>101 Dothideomycetes genomes: a test case for predicting lifestyles and emergence of pathogens.</title>
        <authorList>
            <person name="Haridas S."/>
            <person name="Albert R."/>
            <person name="Binder M."/>
            <person name="Bloem J."/>
            <person name="Labutti K."/>
            <person name="Salamov A."/>
            <person name="Andreopoulos B."/>
            <person name="Baker S."/>
            <person name="Barry K."/>
            <person name="Bills G."/>
            <person name="Bluhm B."/>
            <person name="Cannon C."/>
            <person name="Castanera R."/>
            <person name="Culley D."/>
            <person name="Daum C."/>
            <person name="Ezra D."/>
            <person name="Gonzalez J."/>
            <person name="Henrissat B."/>
            <person name="Kuo A."/>
            <person name="Liang C."/>
            <person name="Lipzen A."/>
            <person name="Lutzoni F."/>
            <person name="Magnuson J."/>
            <person name="Mondo S."/>
            <person name="Nolan M."/>
            <person name="Ohm R."/>
            <person name="Pangilinan J."/>
            <person name="Park H.-J."/>
            <person name="Ramirez L."/>
            <person name="Alfaro M."/>
            <person name="Sun H."/>
            <person name="Tritt A."/>
            <person name="Yoshinaga Y."/>
            <person name="Zwiers L.-H."/>
            <person name="Turgeon B."/>
            <person name="Goodwin S."/>
            <person name="Spatafora J."/>
            <person name="Crous P."/>
            <person name="Grigoriev I."/>
        </authorList>
    </citation>
    <scope>NUCLEOTIDE SEQUENCE</scope>
    <source>
        <strain evidence="3">CBS 107.79</strain>
    </source>
</reference>
<organism evidence="3 4">
    <name type="scientific">Bimuria novae-zelandiae CBS 107.79</name>
    <dbReference type="NCBI Taxonomy" id="1447943"/>
    <lineage>
        <taxon>Eukaryota</taxon>
        <taxon>Fungi</taxon>
        <taxon>Dikarya</taxon>
        <taxon>Ascomycota</taxon>
        <taxon>Pezizomycotina</taxon>
        <taxon>Dothideomycetes</taxon>
        <taxon>Pleosporomycetidae</taxon>
        <taxon>Pleosporales</taxon>
        <taxon>Massarineae</taxon>
        <taxon>Didymosphaeriaceae</taxon>
        <taxon>Bimuria</taxon>
    </lineage>
</organism>
<keyword evidence="2" id="KW-0732">Signal</keyword>